<reference evidence="1 2" key="1">
    <citation type="submission" date="2017-11" db="EMBL/GenBank/DDBJ databases">
        <title>Draft Genome Sequence of Methylobacter psychrotolerans Sph1T, an Obligate Methanotroph from Low-Temperature Environments.</title>
        <authorList>
            <person name="Oshkin I.Y."/>
            <person name="Miroshnikov K."/>
            <person name="Belova S.E."/>
            <person name="Korzhenkov A."/>
            <person name="Toshchakov S.V."/>
            <person name="Dedysh S.N."/>
        </authorList>
    </citation>
    <scope>NUCLEOTIDE SEQUENCE [LARGE SCALE GENOMIC DNA]</scope>
    <source>
        <strain evidence="1 2">Sph1</strain>
    </source>
</reference>
<dbReference type="SUPFAM" id="SSF52540">
    <property type="entry name" value="P-loop containing nucleoside triphosphate hydrolases"/>
    <property type="match status" value="1"/>
</dbReference>
<proteinExistence type="predicted"/>
<accession>A0A2S5CFE8</accession>
<dbReference type="InterPro" id="IPR047985">
    <property type="entry name" value="StbB-like"/>
</dbReference>
<dbReference type="NCBIfam" id="NF041292">
    <property type="entry name" value="StbB"/>
    <property type="match status" value="1"/>
</dbReference>
<sequence length="235" mass="25834">MKLAVINYTGTVGKTTVATHLLAPRLGDAPIIAVESINETAASLGANVEQIKGEHFKDLLRKLLVADDLIVDVGASNSEDFLIGMAKFEDSHNEFDHFIVPVTGGTKEQRETVALLQVLAAQGIPAAKIRLLFNRVDTDVEAEFGIVLKHIEKHRTATANRAAAVYENELFDLLAIKKLPLTKLLADPKDYKALLQEHKQADDKQRLYWADMYSLKALAKGVERNLDAAYAALFA</sequence>
<dbReference type="AlphaFoldDB" id="A0A2S5CFE8"/>
<evidence type="ECO:0000313" key="2">
    <source>
        <dbReference type="Proteomes" id="UP000237423"/>
    </source>
</evidence>
<dbReference type="EMBL" id="PGFZ01000079">
    <property type="protein sequence ID" value="POZ49531.1"/>
    <property type="molecule type" value="Genomic_DNA"/>
</dbReference>
<gene>
    <name evidence="1" type="ORF">AADEFJLK_04702</name>
</gene>
<organism evidence="1 2">
    <name type="scientific">Methylovulum psychrotolerans</name>
    <dbReference type="NCBI Taxonomy" id="1704499"/>
    <lineage>
        <taxon>Bacteria</taxon>
        <taxon>Pseudomonadati</taxon>
        <taxon>Pseudomonadota</taxon>
        <taxon>Gammaproteobacteria</taxon>
        <taxon>Methylococcales</taxon>
        <taxon>Methylococcaceae</taxon>
        <taxon>Methylovulum</taxon>
    </lineage>
</organism>
<comment type="caution">
    <text evidence="1">The sequence shown here is derived from an EMBL/GenBank/DDBJ whole genome shotgun (WGS) entry which is preliminary data.</text>
</comment>
<dbReference type="Gene3D" id="3.40.50.300">
    <property type="entry name" value="P-loop containing nucleotide triphosphate hydrolases"/>
    <property type="match status" value="1"/>
</dbReference>
<evidence type="ECO:0008006" key="3">
    <source>
        <dbReference type="Google" id="ProtNLM"/>
    </source>
</evidence>
<dbReference type="Proteomes" id="UP000237423">
    <property type="component" value="Unassembled WGS sequence"/>
</dbReference>
<name>A0A2S5CFE8_9GAMM</name>
<protein>
    <recommendedName>
        <fullName evidence="3">Plasmid stability protein StbB</fullName>
    </recommendedName>
</protein>
<dbReference type="CDD" id="cd01983">
    <property type="entry name" value="SIMIBI"/>
    <property type="match status" value="1"/>
</dbReference>
<dbReference type="RefSeq" id="WP_103976043.1">
    <property type="nucleotide sequence ID" value="NZ_PGFZ01000079.1"/>
</dbReference>
<evidence type="ECO:0000313" key="1">
    <source>
        <dbReference type="EMBL" id="POZ49531.1"/>
    </source>
</evidence>
<dbReference type="InterPro" id="IPR027417">
    <property type="entry name" value="P-loop_NTPase"/>
</dbReference>